<comment type="caution">
    <text evidence="7">The sequence shown here is derived from an EMBL/GenBank/DDBJ whole genome shotgun (WGS) entry which is preliminary data.</text>
</comment>
<evidence type="ECO:0000313" key="8">
    <source>
        <dbReference type="Proteomes" id="UP001050691"/>
    </source>
</evidence>
<protein>
    <submittedName>
        <fullName evidence="7">Uncharacterized protein</fullName>
    </submittedName>
</protein>
<dbReference type="GO" id="GO:0016831">
    <property type="term" value="F:carboxy-lyase activity"/>
    <property type="evidence" value="ECO:0007669"/>
    <property type="project" value="InterPro"/>
</dbReference>
<dbReference type="Proteomes" id="UP001050691">
    <property type="component" value="Unassembled WGS sequence"/>
</dbReference>
<dbReference type="Pfam" id="PF00282">
    <property type="entry name" value="Pyridoxal_deC"/>
    <property type="match status" value="1"/>
</dbReference>
<comment type="similarity">
    <text evidence="2 6">Belongs to the group II decarboxylase family.</text>
</comment>
<accession>A0AAV5ARQ0</accession>
<keyword evidence="8" id="KW-1185">Reference proteome</keyword>
<dbReference type="GO" id="GO:0005737">
    <property type="term" value="C:cytoplasm"/>
    <property type="evidence" value="ECO:0007669"/>
    <property type="project" value="TreeGrafter"/>
</dbReference>
<dbReference type="EMBL" id="BPWL01000011">
    <property type="protein sequence ID" value="GJJ15358.1"/>
    <property type="molecule type" value="Genomic_DNA"/>
</dbReference>
<organism evidence="7 8">
    <name type="scientific">Clathrus columnatus</name>
    <dbReference type="NCBI Taxonomy" id="1419009"/>
    <lineage>
        <taxon>Eukaryota</taxon>
        <taxon>Fungi</taxon>
        <taxon>Dikarya</taxon>
        <taxon>Basidiomycota</taxon>
        <taxon>Agaricomycotina</taxon>
        <taxon>Agaricomycetes</taxon>
        <taxon>Phallomycetidae</taxon>
        <taxon>Phallales</taxon>
        <taxon>Clathraceae</taxon>
        <taxon>Clathrus</taxon>
    </lineage>
</organism>
<sequence length="562" mass="60655">MSTLRSQILQIASERDRTLHTLPTTADSQGVQKALTSLPLTLSDKGLGVTGAINHIIQDILPGLAPGHAGPRYFGFITGGVLPSAQLADFLTTIYDQNVGANRTDESIAAVIEWRALEYLLDLLDLPRDKFPARILTSGATASNVLGLALGRDYAVRTALGSPNHSVSEDGFGGVTVQVFCDRPHASLLKAAALVGIGRSNVIDLGKKLSHDGGNDNTFGMDLNELEERLKETTTTTLLGGVNGNKTAAVVAISFGEVNTGDFTPDIRGIRALCDKYSVWLHIDAAFGAYARLVPDIVGSMAEGLELGDSITSDAHKWLNVPYDCGIFFSRSIKEQQSIFTPAKGVPAYLSRLPSSSNTINPELQLATEIPDAMTLTIENSRRFRGLALYASLLDQGREGYTQIIRRNILFTRQIANWMESEKGKGYYEVLNLRTFSIPIPTTTSTSAETDEMDSKKTTITSVVRTTPLNMLLFRARKGTNPINAYTTASPSGSANLVKAINESKKMQVTPGDNAVRIAVSNWSTAIAGSGDDHLKEDFDIVVETLLSVVENPPKWVSSSSY</sequence>
<feature type="modified residue" description="N6-(pyridoxal phosphate)lysine" evidence="5">
    <location>
        <position position="317"/>
    </location>
</feature>
<dbReference type="InterPro" id="IPR002129">
    <property type="entry name" value="PyrdxlP-dep_de-COase"/>
</dbReference>
<keyword evidence="4 6" id="KW-0456">Lyase</keyword>
<dbReference type="GO" id="GO:0030170">
    <property type="term" value="F:pyridoxal phosphate binding"/>
    <property type="evidence" value="ECO:0007669"/>
    <property type="project" value="InterPro"/>
</dbReference>
<evidence type="ECO:0000256" key="1">
    <source>
        <dbReference type="ARBA" id="ARBA00001933"/>
    </source>
</evidence>
<evidence type="ECO:0000256" key="6">
    <source>
        <dbReference type="RuleBase" id="RU000382"/>
    </source>
</evidence>
<proteinExistence type="inferred from homology"/>
<dbReference type="PANTHER" id="PTHR11999">
    <property type="entry name" value="GROUP II PYRIDOXAL-5-PHOSPHATE DECARBOXYLASE"/>
    <property type="match status" value="1"/>
</dbReference>
<comment type="cofactor">
    <cofactor evidence="1 5 6">
        <name>pyridoxal 5'-phosphate</name>
        <dbReference type="ChEBI" id="CHEBI:597326"/>
    </cofactor>
</comment>
<dbReference type="AlphaFoldDB" id="A0AAV5ARQ0"/>
<dbReference type="GO" id="GO:0019752">
    <property type="term" value="P:carboxylic acid metabolic process"/>
    <property type="evidence" value="ECO:0007669"/>
    <property type="project" value="InterPro"/>
</dbReference>
<keyword evidence="3 5" id="KW-0663">Pyridoxal phosphate</keyword>
<dbReference type="InterPro" id="IPR015421">
    <property type="entry name" value="PyrdxlP-dep_Trfase_major"/>
</dbReference>
<dbReference type="SUPFAM" id="SSF53383">
    <property type="entry name" value="PLP-dependent transferases"/>
    <property type="match status" value="1"/>
</dbReference>
<dbReference type="Gene3D" id="3.40.640.10">
    <property type="entry name" value="Type I PLP-dependent aspartate aminotransferase-like (Major domain)"/>
    <property type="match status" value="1"/>
</dbReference>
<evidence type="ECO:0000313" key="7">
    <source>
        <dbReference type="EMBL" id="GJJ15358.1"/>
    </source>
</evidence>
<dbReference type="PANTHER" id="PTHR11999:SF165">
    <property type="entry name" value="DECARBOXYLASE, PUTATIVE (AFU_ORTHOLOGUE AFUA_2G04980)-RELATED"/>
    <property type="match status" value="1"/>
</dbReference>
<evidence type="ECO:0000256" key="5">
    <source>
        <dbReference type="PIRSR" id="PIRSR602129-50"/>
    </source>
</evidence>
<dbReference type="InterPro" id="IPR015424">
    <property type="entry name" value="PyrdxlP-dep_Trfase"/>
</dbReference>
<evidence type="ECO:0000256" key="2">
    <source>
        <dbReference type="ARBA" id="ARBA00009533"/>
    </source>
</evidence>
<dbReference type="InterPro" id="IPR010977">
    <property type="entry name" value="Aromatic_deC"/>
</dbReference>
<reference evidence="7" key="1">
    <citation type="submission" date="2021-10" db="EMBL/GenBank/DDBJ databases">
        <title>De novo Genome Assembly of Clathrus columnatus (Basidiomycota, Fungi) Using Illumina and Nanopore Sequence Data.</title>
        <authorList>
            <person name="Ogiso-Tanaka E."/>
            <person name="Itagaki H."/>
            <person name="Hosoya T."/>
            <person name="Hosaka K."/>
        </authorList>
    </citation>
    <scope>NUCLEOTIDE SEQUENCE</scope>
    <source>
        <strain evidence="7">MO-923</strain>
    </source>
</reference>
<evidence type="ECO:0000256" key="3">
    <source>
        <dbReference type="ARBA" id="ARBA00022898"/>
    </source>
</evidence>
<evidence type="ECO:0000256" key="4">
    <source>
        <dbReference type="ARBA" id="ARBA00023239"/>
    </source>
</evidence>
<dbReference type="PROSITE" id="PS00392">
    <property type="entry name" value="DDC_GAD_HDC_YDC"/>
    <property type="match status" value="1"/>
</dbReference>
<dbReference type="InterPro" id="IPR021115">
    <property type="entry name" value="Pyridoxal-P_BS"/>
</dbReference>
<gene>
    <name evidence="7" type="ORF">Clacol_009634</name>
</gene>
<name>A0AAV5ARQ0_9AGAM</name>